<gene>
    <name evidence="1" type="ORF">Bca52824_058331</name>
</gene>
<dbReference type="AlphaFoldDB" id="A0A8X7UFK3"/>
<proteinExistence type="predicted"/>
<reference evidence="1 2" key="1">
    <citation type="submission" date="2020-02" db="EMBL/GenBank/DDBJ databases">
        <authorList>
            <person name="Ma Q."/>
            <person name="Huang Y."/>
            <person name="Song X."/>
            <person name="Pei D."/>
        </authorList>
    </citation>
    <scope>NUCLEOTIDE SEQUENCE [LARGE SCALE GENOMIC DNA]</scope>
    <source>
        <strain evidence="1">Sxm20200214</strain>
        <tissue evidence="1">Leaf</tissue>
    </source>
</reference>
<evidence type="ECO:0000313" key="1">
    <source>
        <dbReference type="EMBL" id="KAG2275776.1"/>
    </source>
</evidence>
<dbReference type="OrthoDB" id="10611717at2759"/>
<sequence>MVESGWQWYKTAAGDKRGWNKLYHLLYIDSFLTPSTYLKALVFIGTSGGSTTTCRGLSRRWSFGEICRIRQGSGPVKLIDLPPLLVSWYGVPDVLSLEGSASLWPLILYGLGCSAVVFGSSWPQWRLISSQVGSGKVSSSDPGFGVICPV</sequence>
<evidence type="ECO:0000313" key="2">
    <source>
        <dbReference type="Proteomes" id="UP000886595"/>
    </source>
</evidence>
<organism evidence="1 2">
    <name type="scientific">Brassica carinata</name>
    <name type="common">Ethiopian mustard</name>
    <name type="synonym">Abyssinian cabbage</name>
    <dbReference type="NCBI Taxonomy" id="52824"/>
    <lineage>
        <taxon>Eukaryota</taxon>
        <taxon>Viridiplantae</taxon>
        <taxon>Streptophyta</taxon>
        <taxon>Embryophyta</taxon>
        <taxon>Tracheophyta</taxon>
        <taxon>Spermatophyta</taxon>
        <taxon>Magnoliopsida</taxon>
        <taxon>eudicotyledons</taxon>
        <taxon>Gunneridae</taxon>
        <taxon>Pentapetalae</taxon>
        <taxon>rosids</taxon>
        <taxon>malvids</taxon>
        <taxon>Brassicales</taxon>
        <taxon>Brassicaceae</taxon>
        <taxon>Brassiceae</taxon>
        <taxon>Brassica</taxon>
    </lineage>
</organism>
<name>A0A8X7UFK3_BRACI</name>
<comment type="caution">
    <text evidence="1">The sequence shown here is derived from an EMBL/GenBank/DDBJ whole genome shotgun (WGS) entry which is preliminary data.</text>
</comment>
<dbReference type="Proteomes" id="UP000886595">
    <property type="component" value="Unassembled WGS sequence"/>
</dbReference>
<accession>A0A8X7UFK3</accession>
<protein>
    <submittedName>
        <fullName evidence="1">Uncharacterized protein</fullName>
    </submittedName>
</protein>
<dbReference type="EMBL" id="JAAMPC010000012">
    <property type="protein sequence ID" value="KAG2275776.1"/>
    <property type="molecule type" value="Genomic_DNA"/>
</dbReference>
<keyword evidence="2" id="KW-1185">Reference proteome</keyword>